<proteinExistence type="inferred from homology"/>
<feature type="domain" description="Carbohydrate kinase PfkB" evidence="4">
    <location>
        <begin position="21"/>
        <end position="124"/>
    </location>
</feature>
<keyword evidence="3 5" id="KW-0418">Kinase</keyword>
<feature type="domain" description="Carbohydrate kinase PfkB" evidence="4">
    <location>
        <begin position="176"/>
        <end position="243"/>
    </location>
</feature>
<gene>
    <name evidence="5" type="primary">frlD</name>
    <name evidence="5" type="ORF">RGLFYP19_01770</name>
</gene>
<dbReference type="PROSITE" id="PS00584">
    <property type="entry name" value="PFKB_KINASES_2"/>
    <property type="match status" value="1"/>
</dbReference>
<dbReference type="InterPro" id="IPR029056">
    <property type="entry name" value="Ribokinase-like"/>
</dbReference>
<dbReference type="EMBL" id="CACRUK010000026">
    <property type="protein sequence ID" value="VYU27671.1"/>
    <property type="molecule type" value="Genomic_DNA"/>
</dbReference>
<dbReference type="Pfam" id="PF00294">
    <property type="entry name" value="PfkB"/>
    <property type="match status" value="2"/>
</dbReference>
<dbReference type="PANTHER" id="PTHR43085">
    <property type="entry name" value="HEXOKINASE FAMILY MEMBER"/>
    <property type="match status" value="1"/>
</dbReference>
<organism evidence="5">
    <name type="scientific">Mediterraneibacter gnavus</name>
    <name type="common">Ruminococcus gnavus</name>
    <dbReference type="NCBI Taxonomy" id="33038"/>
    <lineage>
        <taxon>Bacteria</taxon>
        <taxon>Bacillati</taxon>
        <taxon>Bacillota</taxon>
        <taxon>Clostridia</taxon>
        <taxon>Lachnospirales</taxon>
        <taxon>Lachnospiraceae</taxon>
        <taxon>Mediterraneibacter</taxon>
    </lineage>
</organism>
<dbReference type="SUPFAM" id="SSF53613">
    <property type="entry name" value="Ribokinase-like"/>
    <property type="match status" value="1"/>
</dbReference>
<comment type="similarity">
    <text evidence="1">Belongs to the carbohydrate kinase PfkB family.</text>
</comment>
<dbReference type="AlphaFoldDB" id="A0A6N3DLH5"/>
<dbReference type="PANTHER" id="PTHR43085:SF41">
    <property type="entry name" value="FRUCTOSELYSINE 6-KINASE"/>
    <property type="match status" value="1"/>
</dbReference>
<evidence type="ECO:0000313" key="5">
    <source>
        <dbReference type="EMBL" id="VYU27671.1"/>
    </source>
</evidence>
<dbReference type="EC" id="2.7.1.-" evidence="5"/>
<evidence type="ECO:0000256" key="2">
    <source>
        <dbReference type="ARBA" id="ARBA00022679"/>
    </source>
</evidence>
<dbReference type="Gene3D" id="3.40.1190.20">
    <property type="match status" value="1"/>
</dbReference>
<dbReference type="InterPro" id="IPR011611">
    <property type="entry name" value="PfkB_dom"/>
</dbReference>
<evidence type="ECO:0000256" key="3">
    <source>
        <dbReference type="ARBA" id="ARBA00022777"/>
    </source>
</evidence>
<dbReference type="InterPro" id="IPR050306">
    <property type="entry name" value="PfkB_Carbo_kinase"/>
</dbReference>
<evidence type="ECO:0000259" key="4">
    <source>
        <dbReference type="Pfam" id="PF00294"/>
    </source>
</evidence>
<keyword evidence="2 5" id="KW-0808">Transferase</keyword>
<accession>A0A6N3DLH5</accession>
<protein>
    <submittedName>
        <fullName evidence="5">Fructosamine kinase FrlD</fullName>
        <ecNumber evidence="5">2.7.1.-</ecNumber>
    </submittedName>
</protein>
<name>A0A6N3DLH5_MEDGN</name>
<reference evidence="5" key="1">
    <citation type="submission" date="2019-11" db="EMBL/GenBank/DDBJ databases">
        <authorList>
            <person name="Feng L."/>
        </authorList>
    </citation>
    <scope>NUCLEOTIDE SEQUENCE</scope>
    <source>
        <strain evidence="5">RgnavusLFYP19</strain>
    </source>
</reference>
<dbReference type="RefSeq" id="WP_156729615.1">
    <property type="nucleotide sequence ID" value="NZ_AP031447.1"/>
</dbReference>
<dbReference type="GO" id="GO:0016301">
    <property type="term" value="F:kinase activity"/>
    <property type="evidence" value="ECO:0007669"/>
    <property type="project" value="UniProtKB-KW"/>
</dbReference>
<sequence>MKIAGIGDNVIDRYMNMGIMFPGGNAVNVAAHAALLGAEAAYVGSIGADREGKILKNALESLGVDLSQCIFDPEATTKKCDVNVIDGERHYIGCDLGTKWAHTMTIRTEDVEYLKTFDVIHTSCNAKLHEDVYKLKDLTGMVTFDFSVKDKYRTEEFLNMTCPYLELGQFSCDHMEEPEIQELLKKVYAHGCKNVIATMGGRGQIFYNGSEFIKGKVYFVEPVDTMGAGDSYLAALIVSLLKKGWKKGVVLQADVIKAAMDDAAHYSSDNCLREGGFGFKNQIEE</sequence>
<evidence type="ECO:0000256" key="1">
    <source>
        <dbReference type="ARBA" id="ARBA00010688"/>
    </source>
</evidence>
<dbReference type="InterPro" id="IPR002173">
    <property type="entry name" value="Carboh/pur_kinase_PfkB_CS"/>
</dbReference>